<keyword evidence="1" id="KW-0472">Membrane</keyword>
<evidence type="ECO:0000256" key="1">
    <source>
        <dbReference type="SAM" id="Phobius"/>
    </source>
</evidence>
<dbReference type="PANTHER" id="PTHR31170">
    <property type="entry name" value="BNAC04G53230D PROTEIN"/>
    <property type="match status" value="1"/>
</dbReference>
<feature type="transmembrane region" description="Helical" evidence="1">
    <location>
        <begin position="463"/>
        <end position="482"/>
    </location>
</feature>
<organism evidence="2 3">
    <name type="scientific">Vitis rotundifolia</name>
    <name type="common">Muscadine grape</name>
    <dbReference type="NCBI Taxonomy" id="103349"/>
    <lineage>
        <taxon>Eukaryota</taxon>
        <taxon>Viridiplantae</taxon>
        <taxon>Streptophyta</taxon>
        <taxon>Embryophyta</taxon>
        <taxon>Tracheophyta</taxon>
        <taxon>Spermatophyta</taxon>
        <taxon>Magnoliopsida</taxon>
        <taxon>eudicotyledons</taxon>
        <taxon>Gunneridae</taxon>
        <taxon>Pentapetalae</taxon>
        <taxon>rosids</taxon>
        <taxon>Vitales</taxon>
        <taxon>Vitaceae</taxon>
        <taxon>Viteae</taxon>
        <taxon>Vitis</taxon>
    </lineage>
</organism>
<comment type="caution">
    <text evidence="2">The sequence shown here is derived from an EMBL/GenBank/DDBJ whole genome shotgun (WGS) entry which is preliminary data.</text>
</comment>
<name>A0AA39A7R0_VITRO</name>
<dbReference type="InterPro" id="IPR004158">
    <property type="entry name" value="DUF247_pln"/>
</dbReference>
<evidence type="ECO:0000313" key="3">
    <source>
        <dbReference type="Proteomes" id="UP001168098"/>
    </source>
</evidence>
<proteinExistence type="predicted"/>
<dbReference type="Proteomes" id="UP001168098">
    <property type="component" value="Unassembled WGS sequence"/>
</dbReference>
<gene>
    <name evidence="2" type="ORF">PVL29_004321</name>
</gene>
<keyword evidence="1" id="KW-1133">Transmembrane helix</keyword>
<evidence type="ECO:0000313" key="2">
    <source>
        <dbReference type="EMBL" id="KAJ9702528.1"/>
    </source>
</evidence>
<dbReference type="PANTHER" id="PTHR31170:SF25">
    <property type="entry name" value="BNAA09G04570D PROTEIN"/>
    <property type="match status" value="1"/>
</dbReference>
<sequence length="488" mass="55977">MFFLISSNRVLTYTLSTTLCYIISQAAMELLQRSAAKIQRKATTINSLQDNTSGEDGKEDHASDEMLKKSKEVATSLRGRLDRLTPLSTTCCIYRVPQKLRKVNMEAYTPRVVSIGPLHHGEEHLVAMEEHKLRYLQNFLSESGKTLEECVEIISREEKRARDCYMERINMSSKEFVEMILLDGCFIIEVILGPRDPDLRGPNDRVYNKPWLITDVCRDMTLLENQLPFPLLQILYNLALPGHENDCSFLTFSIEFFRDLLKMPKIKSPEFARNISSTYKVEHFLDLLRVCQLPLSLMTSRGQSKRIYTMIPTATELHEAGVRFELGSENKDLIDIDYTRDGVLKIPKLILDHKRESLFRNFIAFEQCHCQKTYIADYIVLMDQLINTTRDVDILVKTKIIDNWLGDNVAVTNMFNNLLINAIGGSDSYLADISEGLNEYYHVPWNKRKAALTRDYFSSPWRGASTIAAVILLLLTLIQTIFSGMSVK</sequence>
<keyword evidence="3" id="KW-1185">Reference proteome</keyword>
<dbReference type="AlphaFoldDB" id="A0AA39A7R0"/>
<accession>A0AA39A7R0</accession>
<dbReference type="Pfam" id="PF03140">
    <property type="entry name" value="DUF247"/>
    <property type="match status" value="1"/>
</dbReference>
<protein>
    <submittedName>
        <fullName evidence="2">Uncharacterized protein</fullName>
    </submittedName>
</protein>
<keyword evidence="1" id="KW-0812">Transmembrane</keyword>
<dbReference type="EMBL" id="JARBHA010000004">
    <property type="protein sequence ID" value="KAJ9702528.1"/>
    <property type="molecule type" value="Genomic_DNA"/>
</dbReference>
<reference evidence="2 3" key="1">
    <citation type="journal article" date="2023" name="BMC Biotechnol.">
        <title>Vitis rotundifolia cv Carlos genome sequencing.</title>
        <authorList>
            <person name="Huff M."/>
            <person name="Hulse-Kemp A."/>
            <person name="Scheffler B."/>
            <person name="Youngblood R."/>
            <person name="Simpson S."/>
            <person name="Babiker E."/>
            <person name="Staton M."/>
        </authorList>
    </citation>
    <scope>NUCLEOTIDE SEQUENCE [LARGE SCALE GENOMIC DNA]</scope>
    <source>
        <tissue evidence="2">Leaf</tissue>
    </source>
</reference>